<accession>A0ABY1EBP3</accession>
<proteinExistence type="predicted"/>
<dbReference type="Proteomes" id="UP000199681">
    <property type="component" value="Unassembled WGS sequence"/>
</dbReference>
<dbReference type="RefSeq" id="WP_218026648.1">
    <property type="nucleotide sequence ID" value="NZ_BKAC01000002.1"/>
</dbReference>
<gene>
    <name evidence="1" type="ORF">SAMN05216274_10499</name>
</gene>
<dbReference type="EMBL" id="FOPW01000004">
    <property type="protein sequence ID" value="SFH38059.1"/>
    <property type="molecule type" value="Genomic_DNA"/>
</dbReference>
<reference evidence="1 2" key="1">
    <citation type="submission" date="2016-10" db="EMBL/GenBank/DDBJ databases">
        <authorList>
            <person name="Varghese N."/>
            <person name="Submissions S."/>
        </authorList>
    </citation>
    <scope>NUCLEOTIDE SEQUENCE [LARGE SCALE GENOMIC DNA]</scope>
    <source>
        <strain evidence="1 2">GMCC 1.11211</strain>
    </source>
</reference>
<evidence type="ECO:0000313" key="2">
    <source>
        <dbReference type="Proteomes" id="UP000199681"/>
    </source>
</evidence>
<name>A0ABY1EBP3_9MICO</name>
<organism evidence="1 2">
    <name type="scientific">Cryobacterium levicorallinum</name>
    <dbReference type="NCBI Taxonomy" id="995038"/>
    <lineage>
        <taxon>Bacteria</taxon>
        <taxon>Bacillati</taxon>
        <taxon>Actinomycetota</taxon>
        <taxon>Actinomycetes</taxon>
        <taxon>Micrococcales</taxon>
        <taxon>Microbacteriaceae</taxon>
        <taxon>Cryobacterium</taxon>
    </lineage>
</organism>
<sequence>MLKPLSLGRANGTSTDVFMFQLSLDRQQASAQNLTWQVAAPVEQATG</sequence>
<protein>
    <submittedName>
        <fullName evidence="1">Uncharacterized protein</fullName>
    </submittedName>
</protein>
<evidence type="ECO:0000313" key="1">
    <source>
        <dbReference type="EMBL" id="SFH38059.1"/>
    </source>
</evidence>
<comment type="caution">
    <text evidence="1">The sequence shown here is derived from an EMBL/GenBank/DDBJ whole genome shotgun (WGS) entry which is preliminary data.</text>
</comment>
<keyword evidence="2" id="KW-1185">Reference proteome</keyword>